<dbReference type="Gene3D" id="3.40.50.300">
    <property type="entry name" value="P-loop containing nucleotide triphosphate hydrolases"/>
    <property type="match status" value="1"/>
</dbReference>
<comment type="caution">
    <text evidence="5">The sequence shown here is derived from an EMBL/GenBank/DDBJ whole genome shotgun (WGS) entry which is preliminary data.</text>
</comment>
<dbReference type="InterPro" id="IPR022488">
    <property type="entry name" value="PPK2-related"/>
</dbReference>
<reference evidence="5" key="1">
    <citation type="journal article" date="2020" name="mSystems">
        <title>Genome- and Community-Level Interaction Insights into Carbon Utilization and Element Cycling Functions of Hydrothermarchaeota in Hydrothermal Sediment.</title>
        <authorList>
            <person name="Zhou Z."/>
            <person name="Liu Y."/>
            <person name="Xu W."/>
            <person name="Pan J."/>
            <person name="Luo Z.H."/>
            <person name="Li M."/>
        </authorList>
    </citation>
    <scope>NUCLEOTIDE SEQUENCE [LARGE SCALE GENOMIC DNA]</scope>
    <source>
        <strain evidence="5">HyVt-489</strain>
    </source>
</reference>
<evidence type="ECO:0000259" key="4">
    <source>
        <dbReference type="Pfam" id="PF03976"/>
    </source>
</evidence>
<dbReference type="PANTHER" id="PTHR34383">
    <property type="entry name" value="POLYPHOSPHATE:AMP PHOSPHOTRANSFERASE-RELATED"/>
    <property type="match status" value="1"/>
</dbReference>
<dbReference type="InterPro" id="IPR016898">
    <property type="entry name" value="Polyphosphate_phosphotransfera"/>
</dbReference>
<feature type="domain" description="Polyphosphate kinase-2-related" evidence="4">
    <location>
        <begin position="28"/>
        <end position="250"/>
    </location>
</feature>
<organism evidence="5 6">
    <name type="scientific">Hellea balneolensis</name>
    <dbReference type="NCBI Taxonomy" id="287478"/>
    <lineage>
        <taxon>Bacteria</taxon>
        <taxon>Pseudomonadati</taxon>
        <taxon>Pseudomonadota</taxon>
        <taxon>Alphaproteobacteria</taxon>
        <taxon>Maricaulales</taxon>
        <taxon>Robiginitomaculaceae</taxon>
        <taxon>Hellea</taxon>
    </lineage>
</organism>
<dbReference type="Pfam" id="PF03976">
    <property type="entry name" value="PPK2"/>
    <property type="match status" value="1"/>
</dbReference>
<dbReference type="AlphaFoldDB" id="A0A7C3C950"/>
<accession>A0A7C3C950</accession>
<comment type="similarity">
    <text evidence="1">Belongs to the polyphosphate kinase 2 (PPK2) family. Class I subfamily.</text>
</comment>
<dbReference type="InterPro" id="IPR027417">
    <property type="entry name" value="P-loop_NTPase"/>
</dbReference>
<dbReference type="NCBIfam" id="TIGR03709">
    <property type="entry name" value="PPK2_rel_1"/>
    <property type="match status" value="1"/>
</dbReference>
<dbReference type="SUPFAM" id="SSF52540">
    <property type="entry name" value="P-loop containing nucleoside triphosphate hydrolases"/>
    <property type="match status" value="1"/>
</dbReference>
<dbReference type="PANTHER" id="PTHR34383:SF3">
    <property type="entry name" value="POLYPHOSPHATE:AMP PHOSPHOTRANSFERASE"/>
    <property type="match status" value="1"/>
</dbReference>
<gene>
    <name evidence="5" type="ORF">ENJ46_02285</name>
</gene>
<dbReference type="GO" id="GO:0008976">
    <property type="term" value="F:polyphosphate kinase activity"/>
    <property type="evidence" value="ECO:0007669"/>
    <property type="project" value="InterPro"/>
</dbReference>
<evidence type="ECO:0000256" key="3">
    <source>
        <dbReference type="ARBA" id="ARBA00022777"/>
    </source>
</evidence>
<evidence type="ECO:0000256" key="2">
    <source>
        <dbReference type="ARBA" id="ARBA00022679"/>
    </source>
</evidence>
<proteinExistence type="inferred from homology"/>
<dbReference type="EMBL" id="DRMN01000152">
    <property type="protein sequence ID" value="HFB54726.1"/>
    <property type="molecule type" value="Genomic_DNA"/>
</dbReference>
<evidence type="ECO:0000256" key="1">
    <source>
        <dbReference type="ARBA" id="ARBA00009924"/>
    </source>
</evidence>
<keyword evidence="2" id="KW-0808">Transferase</keyword>
<evidence type="ECO:0000313" key="6">
    <source>
        <dbReference type="Proteomes" id="UP000886042"/>
    </source>
</evidence>
<evidence type="ECO:0000313" key="5">
    <source>
        <dbReference type="EMBL" id="HFB54726.1"/>
    </source>
</evidence>
<sequence>MTAEAFAAIHAKPFKLSQNPSRVDIFSNKKTTRAHIKKEAKLIAALSHKLYAENKKSLLIVLQGMDTSGKDGTVSAVFSRTPPLNLRVEAFKKPSAKELAHDYLWRVHNVAPRKGNITIFNRSHYEDVLVVKVRKFASPDAIKKRYRQINDFEKHLADNGTTVLKFMLNISQQTQKTRLEERLVETHKLWKFNPGDLEDRLLWPKFMKAYEIMVKRTSTDIAPWHVIPSDHRATRNAIISTIVRQTLENMAPAYPDLGYRPGDFLIT</sequence>
<name>A0A7C3C950_9PROT</name>
<dbReference type="InterPro" id="IPR022300">
    <property type="entry name" value="PPK2-rel_1"/>
</dbReference>
<dbReference type="Proteomes" id="UP000886042">
    <property type="component" value="Unassembled WGS sequence"/>
</dbReference>
<keyword evidence="3 5" id="KW-0418">Kinase</keyword>
<dbReference type="GO" id="GO:0006797">
    <property type="term" value="P:polyphosphate metabolic process"/>
    <property type="evidence" value="ECO:0007669"/>
    <property type="project" value="InterPro"/>
</dbReference>
<protein>
    <submittedName>
        <fullName evidence="5">Polyphosphate kinase 2 family protein</fullName>
    </submittedName>
</protein>
<dbReference type="PIRSF" id="PIRSF028756">
    <property type="entry name" value="PPK2_prd"/>
    <property type="match status" value="1"/>
</dbReference>